<reference evidence="4 5" key="1">
    <citation type="submission" date="2018-06" db="EMBL/GenBank/DDBJ databases">
        <title>Genomic Encyclopedia of Type Strains, Phase I: the one thousand microbial genomes (KMG-I) project.</title>
        <authorList>
            <person name="Kyrpides N."/>
        </authorList>
    </citation>
    <scope>NUCLEOTIDE SEQUENCE [LARGE SCALE GENOMIC DNA]</scope>
    <source>
        <strain evidence="4 5">DSM 19573</strain>
    </source>
</reference>
<dbReference type="SUPFAM" id="SSF50998">
    <property type="entry name" value="Quinoprotein alcohol dehydrogenase-like"/>
    <property type="match status" value="1"/>
</dbReference>
<feature type="compositionally biased region" description="Low complexity" evidence="1">
    <location>
        <begin position="61"/>
        <end position="73"/>
    </location>
</feature>
<evidence type="ECO:0000256" key="1">
    <source>
        <dbReference type="SAM" id="MobiDB-lite"/>
    </source>
</evidence>
<gene>
    <name evidence="4" type="ORF">LY28_00182</name>
</gene>
<feature type="domain" description="Pyrrolo-quinoline quinone repeat" evidence="3">
    <location>
        <begin position="524"/>
        <end position="610"/>
    </location>
</feature>
<dbReference type="Gene3D" id="2.130.10.10">
    <property type="entry name" value="YVTN repeat-like/Quinoprotein amine dehydrogenase"/>
    <property type="match status" value="2"/>
</dbReference>
<accession>A0A318XPQ5</accession>
<dbReference type="InterPro" id="IPR002372">
    <property type="entry name" value="PQQ_rpt_dom"/>
</dbReference>
<dbReference type="InterPro" id="IPR015943">
    <property type="entry name" value="WD40/YVTN_repeat-like_dom_sf"/>
</dbReference>
<keyword evidence="2" id="KW-0472">Membrane</keyword>
<dbReference type="Pfam" id="PF13360">
    <property type="entry name" value="PQQ_2"/>
    <property type="match status" value="1"/>
</dbReference>
<evidence type="ECO:0000313" key="5">
    <source>
        <dbReference type="Proteomes" id="UP000248132"/>
    </source>
</evidence>
<dbReference type="Proteomes" id="UP000248132">
    <property type="component" value="Unassembled WGS sequence"/>
</dbReference>
<organism evidence="4 5">
    <name type="scientific">Ruminiclostridium sufflavum DSM 19573</name>
    <dbReference type="NCBI Taxonomy" id="1121337"/>
    <lineage>
        <taxon>Bacteria</taxon>
        <taxon>Bacillati</taxon>
        <taxon>Bacillota</taxon>
        <taxon>Clostridia</taxon>
        <taxon>Eubacteriales</taxon>
        <taxon>Oscillospiraceae</taxon>
        <taxon>Ruminiclostridium</taxon>
    </lineage>
</organism>
<dbReference type="AlphaFoldDB" id="A0A318XPQ5"/>
<evidence type="ECO:0000256" key="2">
    <source>
        <dbReference type="SAM" id="Phobius"/>
    </source>
</evidence>
<evidence type="ECO:0000259" key="3">
    <source>
        <dbReference type="Pfam" id="PF13360"/>
    </source>
</evidence>
<sequence length="618" mass="69071">MPALYVFYAGIWSMDVLMRRSRRKVTNRLKVILIILCFSVIATGLWIGLNNWLNSPGKSSQTSGTAAGAGISTADEEPEQAPVADPIPAELTDPEKLKSSWTEESTFDGAKAFSDFAIENKLPNGASMLSWIFRYNTPLKAFTPNKKDKIEFGAGSEYSELEGVTAFRGNNYRDNASFGTRTVSQKKLEIVWEKEGLGAISAHNSYWPGTGWTGQPLLVHWSEDVRKLMNINSEMKAKDLVEVIYPALDGNIYFLDLETGKPTRNKIEIGYPIKGTAMVDPRGYPVLYTGMGINENNGKFTEYKYRIINLLDQKEIYTLFGRDEAAFRGWGANDGSALLDKKTDTLLNCGENGLVYRVKLNTKFDKEAGTLTMAPQITKYRYRSPYNDEQGIENSPAVYKNYMYFNDNGGTMQCIDLNTLKPVWIYETGDDTDATTIVEETEKGVFLYTANQVDKRGEDGKNPYADCNIRKFNALTGELIWQKDYQCVYNYYINGGAIGTPVLGKDDISNMVIFNICFTGSNSDGTMVALDKNTGEEIWKKKLASYSWCSPVDFKSSDGKTYMVYTDFAGYMHLVDPMNGKTLDSVSLGQNVESSPAIYNDTIVVGSYARKIFGVKVR</sequence>
<keyword evidence="5" id="KW-1185">Reference proteome</keyword>
<protein>
    <submittedName>
        <fullName evidence="4">PQQ enzyme-like repeat protein</fullName>
    </submittedName>
</protein>
<keyword evidence="2" id="KW-1133">Transmembrane helix</keyword>
<name>A0A318XPQ5_9FIRM</name>
<evidence type="ECO:0000313" key="4">
    <source>
        <dbReference type="EMBL" id="PYG90301.1"/>
    </source>
</evidence>
<keyword evidence="2" id="KW-0812">Transmembrane</keyword>
<dbReference type="PANTHER" id="PTHR34512">
    <property type="entry name" value="CELL SURFACE PROTEIN"/>
    <property type="match status" value="1"/>
</dbReference>
<feature type="transmembrane region" description="Helical" evidence="2">
    <location>
        <begin position="29"/>
        <end position="49"/>
    </location>
</feature>
<feature type="region of interest" description="Disordered" evidence="1">
    <location>
        <begin position="61"/>
        <end position="89"/>
    </location>
</feature>
<dbReference type="InterPro" id="IPR011047">
    <property type="entry name" value="Quinoprotein_ADH-like_sf"/>
</dbReference>
<dbReference type="EMBL" id="QKMR01000001">
    <property type="protein sequence ID" value="PYG90301.1"/>
    <property type="molecule type" value="Genomic_DNA"/>
</dbReference>
<dbReference type="PANTHER" id="PTHR34512:SF30">
    <property type="entry name" value="OUTER MEMBRANE PROTEIN ASSEMBLY FACTOR BAMB"/>
    <property type="match status" value="1"/>
</dbReference>
<comment type="caution">
    <text evidence="4">The sequence shown here is derived from an EMBL/GenBank/DDBJ whole genome shotgun (WGS) entry which is preliminary data.</text>
</comment>
<proteinExistence type="predicted"/>